<keyword evidence="1" id="KW-0812">Transmembrane</keyword>
<keyword evidence="1" id="KW-0472">Membrane</keyword>
<reference evidence="2 3" key="1">
    <citation type="submission" date="2023-07" db="EMBL/GenBank/DDBJ databases">
        <title>Genomic Encyclopedia of Type Strains, Phase IV (KMG-IV): sequencing the most valuable type-strain genomes for metagenomic binning, comparative biology and taxonomic classification.</title>
        <authorList>
            <person name="Goeker M."/>
        </authorList>
    </citation>
    <scope>NUCLEOTIDE SEQUENCE [LARGE SCALE GENOMIC DNA]</scope>
    <source>
        <strain evidence="2 3">DSM 19154</strain>
    </source>
</reference>
<evidence type="ECO:0000313" key="2">
    <source>
        <dbReference type="EMBL" id="MDQ0205443.1"/>
    </source>
</evidence>
<protein>
    <submittedName>
        <fullName evidence="2">Nitrogen fixation-related uncharacterized protein</fullName>
    </submittedName>
</protein>
<sequence length="41" mass="4781">MRSLKILTEVALVVVLIFGVYFLWDTSATKGLLMQVWDYIF</sequence>
<keyword evidence="1" id="KW-1133">Transmembrane helix</keyword>
<gene>
    <name evidence="2" type="ORF">J2S05_000217</name>
</gene>
<evidence type="ECO:0000256" key="1">
    <source>
        <dbReference type="SAM" id="Phobius"/>
    </source>
</evidence>
<evidence type="ECO:0000313" key="3">
    <source>
        <dbReference type="Proteomes" id="UP001225034"/>
    </source>
</evidence>
<dbReference type="EMBL" id="JAUSUA010000001">
    <property type="protein sequence ID" value="MDQ0205443.1"/>
    <property type="molecule type" value="Genomic_DNA"/>
</dbReference>
<comment type="caution">
    <text evidence="2">The sequence shown here is derived from an EMBL/GenBank/DDBJ whole genome shotgun (WGS) entry which is preliminary data.</text>
</comment>
<dbReference type="RefSeq" id="WP_306979138.1">
    <property type="nucleotide sequence ID" value="NZ_JAUSUA010000001.1"/>
</dbReference>
<feature type="transmembrane region" description="Helical" evidence="1">
    <location>
        <begin position="6"/>
        <end position="24"/>
    </location>
</feature>
<dbReference type="Proteomes" id="UP001225034">
    <property type="component" value="Unassembled WGS sequence"/>
</dbReference>
<keyword evidence="3" id="KW-1185">Reference proteome</keyword>
<organism evidence="2 3">
    <name type="scientific">Alkalicoccobacillus murimartini</name>
    <dbReference type="NCBI Taxonomy" id="171685"/>
    <lineage>
        <taxon>Bacteria</taxon>
        <taxon>Bacillati</taxon>
        <taxon>Bacillota</taxon>
        <taxon>Bacilli</taxon>
        <taxon>Bacillales</taxon>
        <taxon>Bacillaceae</taxon>
        <taxon>Alkalicoccobacillus</taxon>
    </lineage>
</organism>
<accession>A0ABT9YC69</accession>
<name>A0ABT9YC69_9BACI</name>
<proteinExistence type="predicted"/>